<dbReference type="AlphaFoldDB" id="A0A974PJS3"/>
<dbReference type="EMBL" id="CP068596">
    <property type="protein sequence ID" value="QQZ64597.1"/>
    <property type="molecule type" value="Genomic_DNA"/>
</dbReference>
<evidence type="ECO:0000313" key="2">
    <source>
        <dbReference type="Proteomes" id="UP000595841"/>
    </source>
</evidence>
<dbReference type="RefSeq" id="WP_039832893.1">
    <property type="nucleotide sequence ID" value="NZ_CP068596.1"/>
</dbReference>
<gene>
    <name evidence="1" type="ORF">JI735_33650</name>
</gene>
<proteinExistence type="predicted"/>
<dbReference type="Proteomes" id="UP000595841">
    <property type="component" value="Plasmid unnamed1"/>
</dbReference>
<organism evidence="1 2">
    <name type="scientific">Paenibacillus sonchi</name>
    <dbReference type="NCBI Taxonomy" id="373687"/>
    <lineage>
        <taxon>Bacteria</taxon>
        <taxon>Bacillati</taxon>
        <taxon>Bacillota</taxon>
        <taxon>Bacilli</taxon>
        <taxon>Bacillales</taxon>
        <taxon>Paenibacillaceae</taxon>
        <taxon>Paenibacillus</taxon>
        <taxon>Paenibacillus sonchi group</taxon>
    </lineage>
</organism>
<reference evidence="1 2" key="1">
    <citation type="submission" date="2021-01" db="EMBL/GenBank/DDBJ databases">
        <title>Whole genome sequence of Paenibacillus sonchi LMG 24727 for comparative genomics.</title>
        <authorList>
            <person name="Lee G."/>
            <person name="Kim M.-J."/>
            <person name="Lim K."/>
            <person name="Shin J.-H."/>
        </authorList>
    </citation>
    <scope>NUCLEOTIDE SEQUENCE [LARGE SCALE GENOMIC DNA]</scope>
    <source>
        <strain evidence="1 2">LMG 24727</strain>
        <plasmid evidence="1 2">unnamed1</plasmid>
    </source>
</reference>
<sequence>MRRIAFITESSARPAEPLPAYLFYQGKQSRWINAVIEYMEVRSFPREDIFFLSPYGQRIIGYEDIVAPYPLQKYHPRKSDALDIADKAVDIIQSIQPTPFVEIHAGRTLADPLKAALEAAGISCRVYADGVPLGTKPNAYQELIEEEKIQRKNREVQREKWQITSLIQYQTPNEASELIYRYGKRAQLLGIEENIEELKAMLTSYRRKHKDEAKTLQEFQTLLSQEDTEGELARFLQSITSLAELHADEFFENMKFKFGKSMAKFSTYLIKHTYVLLLENRINEAMLRTQIALMK</sequence>
<keyword evidence="2" id="KW-1185">Reference proteome</keyword>
<accession>A0A974PJS3</accession>
<name>A0A974PJS3_9BACL</name>
<protein>
    <submittedName>
        <fullName evidence="1">Uncharacterized protein</fullName>
    </submittedName>
</protein>
<keyword evidence="1" id="KW-0614">Plasmid</keyword>
<evidence type="ECO:0000313" key="1">
    <source>
        <dbReference type="EMBL" id="QQZ64597.1"/>
    </source>
</evidence>
<dbReference type="KEGG" id="pson:JI735_33650"/>
<geneLocation type="plasmid" evidence="1 2">
    <name>unnamed1</name>
</geneLocation>